<accession>A0A8J7PMG6</accession>
<proteinExistence type="predicted"/>
<evidence type="ECO:0000313" key="2">
    <source>
        <dbReference type="EMBL" id="MBN8660647.1"/>
    </source>
</evidence>
<reference evidence="2" key="1">
    <citation type="submission" date="2021-02" db="EMBL/GenBank/DDBJ databases">
        <title>Genome-Resolved Metagenomics of a Microbial Community Performing Photosynthetic Biological Nutrient Removal.</title>
        <authorList>
            <person name="Mcdaniel E.A."/>
        </authorList>
    </citation>
    <scope>NUCLEOTIDE SEQUENCE</scope>
    <source>
        <strain evidence="2">UWPOB_OBS1</strain>
    </source>
</reference>
<evidence type="ECO:0000256" key="1">
    <source>
        <dbReference type="SAM" id="SignalP"/>
    </source>
</evidence>
<comment type="caution">
    <text evidence="2">The sequence shown here is derived from an EMBL/GenBank/DDBJ whole genome shotgun (WGS) entry which is preliminary data.</text>
</comment>
<dbReference type="EMBL" id="JAFLCK010000012">
    <property type="protein sequence ID" value="MBN8660647.1"/>
    <property type="molecule type" value="Genomic_DNA"/>
</dbReference>
<protein>
    <recommendedName>
        <fullName evidence="4">Lipoprotein</fullName>
    </recommendedName>
</protein>
<evidence type="ECO:0008006" key="4">
    <source>
        <dbReference type="Google" id="ProtNLM"/>
    </source>
</evidence>
<organism evidence="2 3">
    <name type="scientific">Candidatus Obscuribacter phosphatis</name>
    <dbReference type="NCBI Taxonomy" id="1906157"/>
    <lineage>
        <taxon>Bacteria</taxon>
        <taxon>Bacillati</taxon>
        <taxon>Candidatus Melainabacteria</taxon>
        <taxon>Candidatus Obscuribacterales</taxon>
        <taxon>Candidatus Obscuribacteraceae</taxon>
        <taxon>Candidatus Obscuribacter</taxon>
    </lineage>
</organism>
<keyword evidence="1" id="KW-0732">Signal</keyword>
<dbReference type="PROSITE" id="PS51257">
    <property type="entry name" value="PROKAR_LIPOPROTEIN"/>
    <property type="match status" value="1"/>
</dbReference>
<dbReference type="AlphaFoldDB" id="A0A8J7PMG6"/>
<dbReference type="Proteomes" id="UP000664277">
    <property type="component" value="Unassembled WGS sequence"/>
</dbReference>
<gene>
    <name evidence="2" type="ORF">J0M35_09810</name>
</gene>
<name>A0A8J7PMG6_9BACT</name>
<feature type="signal peptide" evidence="1">
    <location>
        <begin position="1"/>
        <end position="33"/>
    </location>
</feature>
<evidence type="ECO:0000313" key="3">
    <source>
        <dbReference type="Proteomes" id="UP000664277"/>
    </source>
</evidence>
<sequence length="218" mass="23193">MTKFKLSISLSCGLLAALFAACLDFSRALPALAQMPPGPESMEPPPVVTKPDLSLEAASIPAESLNVAEGSLKERRLNVLRKIMAAKAHGIGITPYMSAFNFVEEMVKAKDSEANIEKRLTSIDDGLDDQLKRSVDLKTQRPTPPVAAGSPMPSAQFPGMADASSGDIINKLKNKFGGKIPGNIMDKLPPGIADKFGGDPSQLLNDPNLKDLLKGLKN</sequence>
<feature type="chain" id="PRO_5035198211" description="Lipoprotein" evidence="1">
    <location>
        <begin position="34"/>
        <end position="218"/>
    </location>
</feature>